<dbReference type="eggNOG" id="COG1178">
    <property type="taxonomic scope" value="Bacteria"/>
</dbReference>
<evidence type="ECO:0000259" key="9">
    <source>
        <dbReference type="PROSITE" id="PS50928"/>
    </source>
</evidence>
<sequence>MNDFSPVSALRMAPAPSRVRLDWLAQPVRLAIIGAAIAALLGIVAYPLAYLLKFSLTGADGAFTLDTFGTVLHTPGMFAAAGNSLILVAWVVTLSTLVGTALAWLVARTDVPAKGLVVACAGISFVIPTFITVVAWIFLAAPNSGYLNRLLMDWLGIASPPFDIISFGGLVLIETIHLYPLVFFSVLSALNNVDVSHEQAARILGAGRLRSALTISLPLVLPAILASAILVMLDTLSSFGAPSVIGTMANFSVLTTKLYDLLAFPPQLNLAAAIAVPIVVYTLLCLGVQRLLVGRDDYRTLGGKVTRTQPVALGRWRWPAFAASLAVVFLSAVLPLGGLLVLSLIQVLGMPIDAGNLALSHYRQLFDESFGTFAAFENSMLLALATATLCAGLAVVCAWIVERTRLPGRGLVTVLIMIAYGFPSIAFGVGIMLGYIDAFHGTLTLLLIAYAAKQLPVTFVLVRTALKQISADLEEAARIAGAGWLRTVWDITLPLLRVSVGIGWILVFSLSIRELSMSVLLAQTDTQVMSTVILQLIADGSIEMAAALSVVVVAICLGVMGLVWKIAGRAASLHG</sequence>
<comment type="similarity">
    <text evidence="8">Belongs to the binding-protein-dependent transport system permease family.</text>
</comment>
<evidence type="ECO:0000256" key="2">
    <source>
        <dbReference type="ARBA" id="ARBA00022448"/>
    </source>
</evidence>
<feature type="transmembrane region" description="Helical" evidence="8">
    <location>
        <begin position="270"/>
        <end position="293"/>
    </location>
</feature>
<feature type="transmembrane region" description="Helical" evidence="8">
    <location>
        <begin position="28"/>
        <end position="49"/>
    </location>
</feature>
<gene>
    <name evidence="10" type="ordered locus">Avin_21310</name>
</gene>
<feature type="transmembrane region" description="Helical" evidence="8">
    <location>
        <begin position="544"/>
        <end position="564"/>
    </location>
</feature>
<dbReference type="SUPFAM" id="SSF161098">
    <property type="entry name" value="MetI-like"/>
    <property type="match status" value="2"/>
</dbReference>
<dbReference type="Gene3D" id="1.10.3720.10">
    <property type="entry name" value="MetI-like"/>
    <property type="match status" value="2"/>
</dbReference>
<keyword evidence="3" id="KW-1003">Cell membrane</keyword>
<keyword evidence="6 8" id="KW-1133">Transmembrane helix</keyword>
<dbReference type="PANTHER" id="PTHR43357:SF3">
    <property type="entry name" value="FE(3+)-TRANSPORT SYSTEM PERMEASE PROTEIN FBPB 2"/>
    <property type="match status" value="1"/>
</dbReference>
<dbReference type="Proteomes" id="UP000002424">
    <property type="component" value="Chromosome"/>
</dbReference>
<dbReference type="PROSITE" id="PS50928">
    <property type="entry name" value="ABC_TM1"/>
    <property type="match status" value="2"/>
</dbReference>
<keyword evidence="5 8" id="KW-0812">Transmembrane</keyword>
<feature type="transmembrane region" description="Helical" evidence="8">
    <location>
        <begin position="164"/>
        <end position="190"/>
    </location>
</feature>
<feature type="transmembrane region" description="Helical" evidence="8">
    <location>
        <begin position="116"/>
        <end position="139"/>
    </location>
</feature>
<dbReference type="InterPro" id="IPR000515">
    <property type="entry name" value="MetI-like"/>
</dbReference>
<feature type="transmembrane region" description="Helical" evidence="8">
    <location>
        <begin position="491"/>
        <end position="512"/>
    </location>
</feature>
<dbReference type="Pfam" id="PF00528">
    <property type="entry name" value="BPD_transp_1"/>
    <property type="match status" value="2"/>
</dbReference>
<proteinExistence type="inferred from homology"/>
<keyword evidence="2 8" id="KW-0813">Transport</keyword>
<accession>C1DFC9</accession>
<evidence type="ECO:0000256" key="5">
    <source>
        <dbReference type="ARBA" id="ARBA00022692"/>
    </source>
</evidence>
<dbReference type="RefSeq" id="WP_012700735.1">
    <property type="nucleotide sequence ID" value="NC_012560.1"/>
</dbReference>
<reference evidence="10 11" key="1">
    <citation type="journal article" date="2009" name="J. Bacteriol.">
        <title>Genome sequence of Azotobacter vinelandii, an obligate aerobe specialized to support diverse anaerobic metabolic processes.</title>
        <authorList>
            <person name="Setubal J.C."/>
            <person name="dos Santos P."/>
            <person name="Goldman B.S."/>
            <person name="Ertesvag H."/>
            <person name="Espin G."/>
            <person name="Rubio L.M."/>
            <person name="Valla S."/>
            <person name="Almeida N.F."/>
            <person name="Balasubramanian D."/>
            <person name="Cromes L."/>
            <person name="Curatti L."/>
            <person name="Du Z."/>
            <person name="Godsy E."/>
            <person name="Goodner B."/>
            <person name="Hellner-Burris K."/>
            <person name="Hernandez J.A."/>
            <person name="Houmiel K."/>
            <person name="Imperial J."/>
            <person name="Kennedy C."/>
            <person name="Larson T.J."/>
            <person name="Latreille P."/>
            <person name="Ligon L.S."/>
            <person name="Lu J."/>
            <person name="Maerk M."/>
            <person name="Miller N.M."/>
            <person name="Norton S."/>
            <person name="O'Carroll I.P."/>
            <person name="Paulsen I."/>
            <person name="Raulfs E.C."/>
            <person name="Roemer R."/>
            <person name="Rosser J."/>
            <person name="Segura D."/>
            <person name="Slater S."/>
            <person name="Stricklin S.L."/>
            <person name="Studholme D.J."/>
            <person name="Sun J."/>
            <person name="Viana C.J."/>
            <person name="Wallin E."/>
            <person name="Wang B."/>
            <person name="Wheeler C."/>
            <person name="Zhu H."/>
            <person name="Dean D.R."/>
            <person name="Dixon R."/>
            <person name="Wood D."/>
        </authorList>
    </citation>
    <scope>NUCLEOTIDE SEQUENCE [LARGE SCALE GENOMIC DNA]</scope>
    <source>
        <strain evidence="11">DJ / ATCC BAA-1303</strain>
    </source>
</reference>
<dbReference type="KEGG" id="avn:Avin_21310"/>
<feature type="transmembrane region" description="Helical" evidence="8">
    <location>
        <begin position="211"/>
        <end position="233"/>
    </location>
</feature>
<evidence type="ECO:0000256" key="7">
    <source>
        <dbReference type="ARBA" id="ARBA00023136"/>
    </source>
</evidence>
<dbReference type="HOGENOM" id="CLU_021838_2_1_6"/>
<evidence type="ECO:0000256" key="1">
    <source>
        <dbReference type="ARBA" id="ARBA00004429"/>
    </source>
</evidence>
<feature type="domain" description="ABC transmembrane type-1" evidence="9">
    <location>
        <begin position="81"/>
        <end position="289"/>
    </location>
</feature>
<comment type="subcellular location">
    <subcellularLocation>
        <location evidence="1">Cell inner membrane</location>
        <topology evidence="1">Multi-pass membrane protein</topology>
    </subcellularLocation>
    <subcellularLocation>
        <location evidence="8">Cell membrane</location>
        <topology evidence="8">Multi-pass membrane protein</topology>
    </subcellularLocation>
</comment>
<protein>
    <submittedName>
        <fullName evidence="10">ABC transporter, permease component</fullName>
    </submittedName>
</protein>
<evidence type="ECO:0000313" key="10">
    <source>
        <dbReference type="EMBL" id="ACO78332.1"/>
    </source>
</evidence>
<dbReference type="AlphaFoldDB" id="C1DFC9"/>
<evidence type="ECO:0000256" key="3">
    <source>
        <dbReference type="ARBA" id="ARBA00022475"/>
    </source>
</evidence>
<dbReference type="InterPro" id="IPR035906">
    <property type="entry name" value="MetI-like_sf"/>
</dbReference>
<evidence type="ECO:0000256" key="6">
    <source>
        <dbReference type="ARBA" id="ARBA00022989"/>
    </source>
</evidence>
<dbReference type="EMBL" id="CP001157">
    <property type="protein sequence ID" value="ACO78332.1"/>
    <property type="molecule type" value="Genomic_DNA"/>
</dbReference>
<feature type="transmembrane region" description="Helical" evidence="8">
    <location>
        <begin position="380"/>
        <end position="401"/>
    </location>
</feature>
<feature type="domain" description="ABC transmembrane type-1" evidence="9">
    <location>
        <begin position="376"/>
        <end position="563"/>
    </location>
</feature>
<feature type="transmembrane region" description="Helical" evidence="8">
    <location>
        <begin position="320"/>
        <end position="345"/>
    </location>
</feature>
<feature type="transmembrane region" description="Helical" evidence="8">
    <location>
        <begin position="413"/>
        <end position="436"/>
    </location>
</feature>
<feature type="transmembrane region" description="Helical" evidence="8">
    <location>
        <begin position="85"/>
        <end position="107"/>
    </location>
</feature>
<dbReference type="EnsemblBacteria" id="ACO78332">
    <property type="protein sequence ID" value="ACO78332"/>
    <property type="gene ID" value="Avin_21310"/>
</dbReference>
<dbReference type="GO" id="GO:0005886">
    <property type="term" value="C:plasma membrane"/>
    <property type="evidence" value="ECO:0007669"/>
    <property type="project" value="UniProtKB-SubCell"/>
</dbReference>
<evidence type="ECO:0000256" key="8">
    <source>
        <dbReference type="RuleBase" id="RU363032"/>
    </source>
</evidence>
<evidence type="ECO:0000256" key="4">
    <source>
        <dbReference type="ARBA" id="ARBA00022519"/>
    </source>
</evidence>
<keyword evidence="4" id="KW-0997">Cell inner membrane</keyword>
<name>C1DFC9_AZOVD</name>
<keyword evidence="11" id="KW-1185">Reference proteome</keyword>
<dbReference type="GeneID" id="88185348"/>
<dbReference type="OrthoDB" id="9790211at2"/>
<keyword evidence="7 8" id="KW-0472">Membrane</keyword>
<dbReference type="GO" id="GO:0055085">
    <property type="term" value="P:transmembrane transport"/>
    <property type="evidence" value="ECO:0007669"/>
    <property type="project" value="InterPro"/>
</dbReference>
<dbReference type="STRING" id="322710.Avin_21310"/>
<evidence type="ECO:0000313" key="11">
    <source>
        <dbReference type="Proteomes" id="UP000002424"/>
    </source>
</evidence>
<dbReference type="PANTHER" id="PTHR43357">
    <property type="entry name" value="INNER MEMBRANE ABC TRANSPORTER PERMEASE PROTEIN YDCV"/>
    <property type="match status" value="1"/>
</dbReference>
<organism evidence="10 11">
    <name type="scientific">Azotobacter vinelandii (strain DJ / ATCC BAA-1303)</name>
    <dbReference type="NCBI Taxonomy" id="322710"/>
    <lineage>
        <taxon>Bacteria</taxon>
        <taxon>Pseudomonadati</taxon>
        <taxon>Pseudomonadota</taxon>
        <taxon>Gammaproteobacteria</taxon>
        <taxon>Pseudomonadales</taxon>
        <taxon>Pseudomonadaceae</taxon>
        <taxon>Azotobacter</taxon>
    </lineage>
</organism>
<dbReference type="CDD" id="cd06261">
    <property type="entry name" value="TM_PBP2"/>
    <property type="match status" value="2"/>
</dbReference>